<keyword evidence="9" id="KW-1185">Reference proteome</keyword>
<evidence type="ECO:0000256" key="4">
    <source>
        <dbReference type="ARBA" id="ARBA00022679"/>
    </source>
</evidence>
<dbReference type="InterPro" id="IPR002052">
    <property type="entry name" value="DNA_methylase_N6_adenine_CS"/>
</dbReference>
<dbReference type="PROSITE" id="PS00092">
    <property type="entry name" value="N6_MTASE"/>
    <property type="match status" value="1"/>
</dbReference>
<gene>
    <name evidence="8" type="ORF">NHP190012_16930</name>
</gene>
<protein>
    <recommendedName>
        <fullName evidence="2 7">Site-specific DNA-methyltransferase (adenine-specific)</fullName>
        <ecNumber evidence="2 7">2.1.1.72</ecNumber>
    </recommendedName>
</protein>
<evidence type="ECO:0000256" key="7">
    <source>
        <dbReference type="RuleBase" id="RU361257"/>
    </source>
</evidence>
<dbReference type="NCBIfam" id="TIGR00571">
    <property type="entry name" value="dam"/>
    <property type="match status" value="1"/>
</dbReference>
<evidence type="ECO:0000256" key="6">
    <source>
        <dbReference type="ARBA" id="ARBA00047942"/>
    </source>
</evidence>
<dbReference type="EMBL" id="AP024822">
    <property type="protein sequence ID" value="BCZ20051.1"/>
    <property type="molecule type" value="Genomic_DNA"/>
</dbReference>
<keyword evidence="4 7" id="KW-0808">Transferase</keyword>
<dbReference type="InterPro" id="IPR012327">
    <property type="entry name" value="MeTrfase_D12"/>
</dbReference>
<keyword evidence="5 7" id="KW-0949">S-adenosyl-L-methionine</keyword>
<dbReference type="Gene3D" id="3.40.50.150">
    <property type="entry name" value="Vaccinia Virus protein VP39"/>
    <property type="match status" value="1"/>
</dbReference>
<dbReference type="PANTHER" id="PTHR30481">
    <property type="entry name" value="DNA ADENINE METHYLASE"/>
    <property type="match status" value="1"/>
</dbReference>
<sequence length="315" mass="36390">MKTAIKTPPKTLFDTQKPPLTLRSPLFYVGDKYKLMPQLRPLFPIHIKRLIEPFVGGGSSFLNTKAQTYLLNDINPYIIRLHQALIAQDFQSFLSKILKKIQAYGLSCSFQDHIPPFALRQTHKKTYFAHYNKIAYERLRADFNAHKQDMETLYLLLIYGFNHMLRFNAKGDFNLPVGNVDFNRNVVGALKAYFEHTKTKQLQFFSLDFKDFLGGIAFKKGDFVYCDPPYLISGSEYNKLWGVKQEQDLYALLQDLDAGGVAWGLSNLATHKGQENPYLLEFAKSYKTFEIQSNYISFKDNSLKKNSREIYITNA</sequence>
<dbReference type="PIRSF" id="PIRSF000398">
    <property type="entry name" value="M_m6A_EcoRV"/>
    <property type="match status" value="1"/>
</dbReference>
<evidence type="ECO:0000313" key="9">
    <source>
        <dbReference type="Proteomes" id="UP000826146"/>
    </source>
</evidence>
<dbReference type="InterPro" id="IPR012263">
    <property type="entry name" value="M_m6A_EcoRV"/>
</dbReference>
<evidence type="ECO:0000256" key="5">
    <source>
        <dbReference type="ARBA" id="ARBA00022691"/>
    </source>
</evidence>
<name>A0ABM7SGN4_9HELI</name>
<comment type="catalytic activity">
    <reaction evidence="6 7">
        <text>a 2'-deoxyadenosine in DNA + S-adenosyl-L-methionine = an N(6)-methyl-2'-deoxyadenosine in DNA + S-adenosyl-L-homocysteine + H(+)</text>
        <dbReference type="Rhea" id="RHEA:15197"/>
        <dbReference type="Rhea" id="RHEA-COMP:12418"/>
        <dbReference type="Rhea" id="RHEA-COMP:12419"/>
        <dbReference type="ChEBI" id="CHEBI:15378"/>
        <dbReference type="ChEBI" id="CHEBI:57856"/>
        <dbReference type="ChEBI" id="CHEBI:59789"/>
        <dbReference type="ChEBI" id="CHEBI:90615"/>
        <dbReference type="ChEBI" id="CHEBI:90616"/>
        <dbReference type="EC" id="2.1.1.72"/>
    </reaction>
</comment>
<dbReference type="PANTHER" id="PTHR30481:SF3">
    <property type="entry name" value="DNA ADENINE METHYLASE"/>
    <property type="match status" value="1"/>
</dbReference>
<dbReference type="InterPro" id="IPR023095">
    <property type="entry name" value="Ade_MeTrfase_dom_2"/>
</dbReference>
<reference evidence="8 9" key="1">
    <citation type="submission" date="2021-07" db="EMBL/GenBank/DDBJ databases">
        <title>Novel Helicobacter sp. Isolated from a cat.</title>
        <authorList>
            <person name="Rimbara E."/>
            <person name="Suzuki M."/>
        </authorList>
    </citation>
    <scope>NUCLEOTIDE SEQUENCE [LARGE SCALE GENOMIC DNA]</scope>
    <source>
        <strain evidence="9">NHP19-012</strain>
        <plasmid evidence="8 9">pNHP190012_3</plasmid>
    </source>
</reference>
<dbReference type="SUPFAM" id="SSF53335">
    <property type="entry name" value="S-adenosyl-L-methionine-dependent methyltransferases"/>
    <property type="match status" value="1"/>
</dbReference>
<keyword evidence="8" id="KW-0614">Plasmid</keyword>
<dbReference type="PRINTS" id="PR00505">
    <property type="entry name" value="D12N6MTFRASE"/>
</dbReference>
<geneLocation type="plasmid" evidence="8 9">
    <name>pNHP190012_3</name>
</geneLocation>
<evidence type="ECO:0000256" key="1">
    <source>
        <dbReference type="ARBA" id="ARBA00006594"/>
    </source>
</evidence>
<comment type="similarity">
    <text evidence="1 7">Belongs to the N(4)/N(6)-methyltransferase family.</text>
</comment>
<organism evidence="8 9">
    <name type="scientific">Helicobacter gastrofelis</name>
    <dbReference type="NCBI Taxonomy" id="2849642"/>
    <lineage>
        <taxon>Bacteria</taxon>
        <taxon>Pseudomonadati</taxon>
        <taxon>Campylobacterota</taxon>
        <taxon>Epsilonproteobacteria</taxon>
        <taxon>Campylobacterales</taxon>
        <taxon>Helicobacteraceae</taxon>
        <taxon>Helicobacter</taxon>
    </lineage>
</organism>
<proteinExistence type="inferred from homology"/>
<evidence type="ECO:0000313" key="8">
    <source>
        <dbReference type="EMBL" id="BCZ20051.1"/>
    </source>
</evidence>
<dbReference type="Gene3D" id="1.10.1020.10">
    <property type="entry name" value="Adenine-specific Methyltransferase, Domain 2"/>
    <property type="match status" value="1"/>
</dbReference>
<dbReference type="Proteomes" id="UP000826146">
    <property type="component" value="Plasmid pNHP190012_3"/>
</dbReference>
<dbReference type="EC" id="2.1.1.72" evidence="2 7"/>
<dbReference type="Pfam" id="PF02086">
    <property type="entry name" value="MethyltransfD12"/>
    <property type="match status" value="1"/>
</dbReference>
<evidence type="ECO:0000256" key="3">
    <source>
        <dbReference type="ARBA" id="ARBA00022603"/>
    </source>
</evidence>
<evidence type="ECO:0000256" key="2">
    <source>
        <dbReference type="ARBA" id="ARBA00011900"/>
    </source>
</evidence>
<keyword evidence="3 7" id="KW-0489">Methyltransferase</keyword>
<accession>A0ABM7SGN4</accession>
<dbReference type="InterPro" id="IPR029063">
    <property type="entry name" value="SAM-dependent_MTases_sf"/>
</dbReference>